<comment type="caution">
    <text evidence="3">The sequence shown here is derived from an EMBL/GenBank/DDBJ whole genome shotgun (WGS) entry which is preliminary data.</text>
</comment>
<feature type="region of interest" description="Disordered" evidence="1">
    <location>
        <begin position="490"/>
        <end position="569"/>
    </location>
</feature>
<feature type="compositionally biased region" description="Low complexity" evidence="1">
    <location>
        <begin position="384"/>
        <end position="394"/>
    </location>
</feature>
<feature type="region of interest" description="Disordered" evidence="1">
    <location>
        <begin position="700"/>
        <end position="830"/>
    </location>
</feature>
<feature type="compositionally biased region" description="Basic residues" evidence="1">
    <location>
        <begin position="137"/>
        <end position="148"/>
    </location>
</feature>
<reference evidence="3 4" key="1">
    <citation type="journal article" date="2024" name="bioRxiv">
        <title>A reference genome for Trichogramma kaykai: A tiny desert-dwelling parasitoid wasp with competing sex-ratio distorters.</title>
        <authorList>
            <person name="Culotta J."/>
            <person name="Lindsey A.R."/>
        </authorList>
    </citation>
    <scope>NUCLEOTIDE SEQUENCE [LARGE SCALE GENOMIC DNA]</scope>
    <source>
        <strain evidence="3 4">KSX58</strain>
    </source>
</reference>
<organism evidence="3 4">
    <name type="scientific">Trichogramma kaykai</name>
    <dbReference type="NCBI Taxonomy" id="54128"/>
    <lineage>
        <taxon>Eukaryota</taxon>
        <taxon>Metazoa</taxon>
        <taxon>Ecdysozoa</taxon>
        <taxon>Arthropoda</taxon>
        <taxon>Hexapoda</taxon>
        <taxon>Insecta</taxon>
        <taxon>Pterygota</taxon>
        <taxon>Neoptera</taxon>
        <taxon>Endopterygota</taxon>
        <taxon>Hymenoptera</taxon>
        <taxon>Apocrita</taxon>
        <taxon>Proctotrupomorpha</taxon>
        <taxon>Chalcidoidea</taxon>
        <taxon>Trichogrammatidae</taxon>
        <taxon>Trichogramma</taxon>
    </lineage>
</organism>
<feature type="compositionally biased region" description="Polar residues" evidence="1">
    <location>
        <begin position="549"/>
        <end position="569"/>
    </location>
</feature>
<feature type="compositionally biased region" description="Basic and acidic residues" evidence="1">
    <location>
        <begin position="629"/>
        <end position="643"/>
    </location>
</feature>
<gene>
    <name evidence="3" type="ORF">TKK_014001</name>
</gene>
<feature type="region of interest" description="Disordered" evidence="1">
    <location>
        <begin position="443"/>
        <end position="470"/>
    </location>
</feature>
<feature type="compositionally biased region" description="Acidic residues" evidence="1">
    <location>
        <begin position="907"/>
        <end position="922"/>
    </location>
</feature>
<feature type="compositionally biased region" description="Polar residues" evidence="1">
    <location>
        <begin position="491"/>
        <end position="503"/>
    </location>
</feature>
<feature type="compositionally biased region" description="Basic and acidic residues" evidence="1">
    <location>
        <begin position="1076"/>
        <end position="1091"/>
    </location>
</feature>
<evidence type="ECO:0000256" key="1">
    <source>
        <dbReference type="SAM" id="MobiDB-lite"/>
    </source>
</evidence>
<keyword evidence="4" id="KW-1185">Reference proteome</keyword>
<feature type="domain" description="C2H2-type" evidence="2">
    <location>
        <begin position="88"/>
        <end position="111"/>
    </location>
</feature>
<feature type="region of interest" description="Disordered" evidence="1">
    <location>
        <begin position="1231"/>
        <end position="1260"/>
    </location>
</feature>
<feature type="region of interest" description="Disordered" evidence="1">
    <location>
        <begin position="1075"/>
        <end position="1192"/>
    </location>
</feature>
<feature type="compositionally biased region" description="Polar residues" evidence="1">
    <location>
        <begin position="594"/>
        <end position="603"/>
    </location>
</feature>
<feature type="compositionally biased region" description="Low complexity" evidence="1">
    <location>
        <begin position="354"/>
        <end position="370"/>
    </location>
</feature>
<accession>A0ABD2WDS5</accession>
<protein>
    <recommendedName>
        <fullName evidence="2">C2H2-type domain-containing protein</fullName>
    </recommendedName>
</protein>
<feature type="region of interest" description="Disordered" evidence="1">
    <location>
        <begin position="581"/>
        <end position="643"/>
    </location>
</feature>
<evidence type="ECO:0000313" key="3">
    <source>
        <dbReference type="EMBL" id="KAL3391267.1"/>
    </source>
</evidence>
<dbReference type="AlphaFoldDB" id="A0ABD2WDS5"/>
<feature type="compositionally biased region" description="Basic residues" evidence="1">
    <location>
        <begin position="157"/>
        <end position="170"/>
    </location>
</feature>
<dbReference type="Proteomes" id="UP001627154">
    <property type="component" value="Unassembled WGS sequence"/>
</dbReference>
<feature type="compositionally biased region" description="Polar residues" evidence="1">
    <location>
        <begin position="309"/>
        <end position="330"/>
    </location>
</feature>
<feature type="compositionally biased region" description="Acidic residues" evidence="1">
    <location>
        <begin position="180"/>
        <end position="197"/>
    </location>
</feature>
<feature type="compositionally biased region" description="Low complexity" evidence="1">
    <location>
        <begin position="519"/>
        <end position="530"/>
    </location>
</feature>
<sequence>MVDNTPQRQDQPESGEEGSQIPRFATQDLLLRCQRCREIARRTGLFQCLIEDSCRAVFPEKECMIAHMKLSHPGASMPCKPGPSTIVCVSAGCQQKFTCEAAYLAHLDSVHGLHKFFCAGCHLIIQADRKSKDPYKQKVKGSGRGKFRKASDLTRSEKRRASKRLVKHFAPKTLFKSEGETEDDDTDEEEEEDEEEEQQKKEDPGKSKTKKVLDYVGLTNLFGKMRRKRTHSSSGPDSTSSSKNTLDIIPPDNQSPLKDTMNTIPVGGYRAAEFLIQNQDKLAPPQKPPVTSPAGPTSGLSAAELIDRAQSQALKVTPTKSSPARSSRSTPGKAEQARSIPMVLTPTQSPVSHRAAAASAEPNRPAENPPMLLTMTQSPITLRRAAAAAAAEPNRPAPEPPVGRPASADRRPLEAYPHPGSITYVLIEDHLFPLSPRSSAYYGLDTRSGHTPADKSGAVQRYAESQRRAQLGESRLRDLLLGVDDAAATTGRRSAIQTPSPAQGQAVGLKISPDSAIETTPPVVSSTTSPEIDSTPGNQGLPARRRGYQLSSPTELTPDTSPEITQKSSLENLMKMVDKIPLPGQSVLKKVKSSPGTSPNFNRRPTLPRPQRRAQEPRRTQEQAYEDTPEYKEEQRLKSMTPEELRQAFLEKVEVEKRKLQENAGRKANIFDVFGAIKNAASTVPGGESVLPASILEEHILRGGSDHTGTSSGRSEEEEERFFIEHSRKKLDRSMSGGISAPQYSSKSPKEDAPPARRDSPANLCDFADITPAIPNPYQLPDTPDGSAKASSDEHSSEESAAARPPRNRGPEIRERVSSLPPKMRANPEILKKIDELMEEKKRLLEEFNRREDALDISQMLPRNDYRPPDSMPLGKYYNPRDPKNPKWPEFKIPMSKRERQLRSLDGDEQSQEEEEPAQDEGFDVSIIEYDPKTLKYAHYKDHKRPEYPIDDEVTVEKRKEHKNKVFGDALKKVLRKVSNINIKRNQEKGVSKIGQLSPKSRKAVIDLSQNVFVREEDIQVSVENCEKMKLKNLVKLTVRDVLHLSRHSLVLQESNYPRGDSEWVDNVFDNGETATARRDEHREKPKGSKKEKARKASRRSASESAAADSSRGGLAQENILGASAGTRPQETRQESSWNIPWISTGARSKEPREQSSLKKPMDKPRASSSTDDSSGELPKKQMKMRHASVPSSFPLYESFEGERFIPCKKILIRDAKRGQKVKYMFHVYKSETNLNDSESDDSKTDTADENGQDEPKKNI</sequence>
<feature type="compositionally biased region" description="Basic and acidic residues" evidence="1">
    <location>
        <begin position="748"/>
        <end position="760"/>
    </location>
</feature>
<feature type="region of interest" description="Disordered" evidence="1">
    <location>
        <begin position="134"/>
        <end position="264"/>
    </location>
</feature>
<evidence type="ECO:0000259" key="2">
    <source>
        <dbReference type="PROSITE" id="PS00028"/>
    </source>
</evidence>
<feature type="compositionally biased region" description="Polar residues" evidence="1">
    <location>
        <begin position="252"/>
        <end position="263"/>
    </location>
</feature>
<evidence type="ECO:0000313" key="4">
    <source>
        <dbReference type="Proteomes" id="UP001627154"/>
    </source>
</evidence>
<dbReference type="PROSITE" id="PS00028">
    <property type="entry name" value="ZINC_FINGER_C2H2_1"/>
    <property type="match status" value="1"/>
</dbReference>
<feature type="compositionally biased region" description="Basic and acidic residues" evidence="1">
    <location>
        <begin position="1148"/>
        <end position="1166"/>
    </location>
</feature>
<feature type="compositionally biased region" description="Basic and acidic residues" evidence="1">
    <location>
        <begin position="879"/>
        <end position="906"/>
    </location>
</feature>
<dbReference type="SMART" id="SM00355">
    <property type="entry name" value="ZnF_C2H2"/>
    <property type="match status" value="2"/>
</dbReference>
<feature type="region of interest" description="Disordered" evidence="1">
    <location>
        <begin position="384"/>
        <end position="415"/>
    </location>
</feature>
<feature type="compositionally biased region" description="Low complexity" evidence="1">
    <location>
        <begin position="1103"/>
        <end position="1114"/>
    </location>
</feature>
<feature type="compositionally biased region" description="Low complexity" evidence="1">
    <location>
        <begin position="232"/>
        <end position="242"/>
    </location>
</feature>
<dbReference type="InterPro" id="IPR013087">
    <property type="entry name" value="Znf_C2H2_type"/>
</dbReference>
<feature type="region of interest" description="Disordered" evidence="1">
    <location>
        <begin position="848"/>
        <end position="922"/>
    </location>
</feature>
<proteinExistence type="predicted"/>
<name>A0ABD2WDS5_9HYME</name>
<feature type="region of interest" description="Disordered" evidence="1">
    <location>
        <begin position="277"/>
        <end position="372"/>
    </location>
</feature>
<dbReference type="EMBL" id="JBJJXI010000111">
    <property type="protein sequence ID" value="KAL3391267.1"/>
    <property type="molecule type" value="Genomic_DNA"/>
</dbReference>